<dbReference type="PANTHER" id="PTHR10698">
    <property type="entry name" value="V-TYPE PROTON ATPASE SUBUNIT H"/>
    <property type="match status" value="1"/>
</dbReference>
<comment type="function">
    <text evidence="5">Subunit of the V1 complex of vacuolar(H+)-ATPase (V-ATPase), a multisubunit enzyme composed of a peripheral complex (V1) that hydrolyzes ATP and a membrane integral complex (V0) that translocates protons. V-ATPase is responsible for acidifying and maintaining the pH of intracellular compartments.</text>
</comment>
<dbReference type="InterPro" id="IPR011987">
    <property type="entry name" value="ATPase_V1-cplx_hsu_C"/>
</dbReference>
<dbReference type="EMBL" id="QEAM01000082">
    <property type="protein sequence ID" value="TPX47215.1"/>
    <property type="molecule type" value="Genomic_DNA"/>
</dbReference>
<dbReference type="Gene3D" id="1.25.10.10">
    <property type="entry name" value="Leucine-rich Repeat Variant"/>
    <property type="match status" value="1"/>
</dbReference>
<evidence type="ECO:0000313" key="8">
    <source>
        <dbReference type="EMBL" id="TPX47215.1"/>
    </source>
</evidence>
<reference evidence="9 10" key="1">
    <citation type="journal article" date="2019" name="Sci. Rep.">
        <title>Comparative genomics of chytrid fungi reveal insights into the obligate biotrophic and pathogenic lifestyle of Synchytrium endobioticum.</title>
        <authorList>
            <person name="van de Vossenberg B.T.L.H."/>
            <person name="Warris S."/>
            <person name="Nguyen H.D.T."/>
            <person name="van Gent-Pelzer M.P.E."/>
            <person name="Joly D.L."/>
            <person name="van de Geest H.C."/>
            <person name="Bonants P.J.M."/>
            <person name="Smith D.S."/>
            <person name="Levesque C.A."/>
            <person name="van der Lee T.A.J."/>
        </authorList>
    </citation>
    <scope>NUCLEOTIDE SEQUENCE [LARGE SCALE GENOMIC DNA]</scope>
    <source>
        <strain evidence="8 10">LEV6574</strain>
        <strain evidence="7 9">MB42</strain>
    </source>
</reference>
<dbReference type="InterPro" id="IPR038497">
    <property type="entry name" value="ATPase_V1-cplx_hsu_C_sf"/>
</dbReference>
<dbReference type="InterPro" id="IPR011989">
    <property type="entry name" value="ARM-like"/>
</dbReference>
<dbReference type="GO" id="GO:0046961">
    <property type="term" value="F:proton-transporting ATPase activity, rotational mechanism"/>
    <property type="evidence" value="ECO:0007669"/>
    <property type="project" value="UniProtKB-UniRule"/>
</dbReference>
<dbReference type="SUPFAM" id="SSF48371">
    <property type="entry name" value="ARM repeat"/>
    <property type="match status" value="1"/>
</dbReference>
<dbReference type="InterPro" id="IPR004908">
    <property type="entry name" value="ATPase_V1-cplx_hsu"/>
</dbReference>
<organism evidence="8 10">
    <name type="scientific">Synchytrium endobioticum</name>
    <dbReference type="NCBI Taxonomy" id="286115"/>
    <lineage>
        <taxon>Eukaryota</taxon>
        <taxon>Fungi</taxon>
        <taxon>Fungi incertae sedis</taxon>
        <taxon>Chytridiomycota</taxon>
        <taxon>Chytridiomycota incertae sedis</taxon>
        <taxon>Chytridiomycetes</taxon>
        <taxon>Synchytriales</taxon>
        <taxon>Synchytriaceae</taxon>
        <taxon>Synchytrium</taxon>
    </lineage>
</organism>
<dbReference type="InterPro" id="IPR016024">
    <property type="entry name" value="ARM-type_fold"/>
</dbReference>
<dbReference type="Gene3D" id="1.25.40.150">
    <property type="entry name" value="V-type ATPase, subunit H, C-terminal domain"/>
    <property type="match status" value="1"/>
</dbReference>
<evidence type="ECO:0000256" key="3">
    <source>
        <dbReference type="ARBA" id="ARBA00022781"/>
    </source>
</evidence>
<name>A0A507D779_9FUNG</name>
<dbReference type="Pfam" id="PF03224">
    <property type="entry name" value="V-ATPase_H_N"/>
    <property type="match status" value="1"/>
</dbReference>
<dbReference type="PIRSF" id="PIRSF032184">
    <property type="entry name" value="ATPase_V1_H"/>
    <property type="match status" value="1"/>
</dbReference>
<keyword evidence="2 5" id="KW-0813">Transport</keyword>
<keyword evidence="9" id="KW-1185">Reference proteome</keyword>
<evidence type="ECO:0000256" key="5">
    <source>
        <dbReference type="PIRNR" id="PIRNR032184"/>
    </source>
</evidence>
<dbReference type="VEuPathDB" id="FungiDB:SeMB42_g07636"/>
<dbReference type="OrthoDB" id="10263554at2759"/>
<dbReference type="Proteomes" id="UP000320475">
    <property type="component" value="Unassembled WGS sequence"/>
</dbReference>
<accession>A0A507D779</accession>
<dbReference type="EMBL" id="QEAN01000577">
    <property type="protein sequence ID" value="TPX32306.1"/>
    <property type="molecule type" value="Genomic_DNA"/>
</dbReference>
<comment type="subunit">
    <text evidence="5">V-ATPase is a heteromultimeric enzyme made up of two complexes: the ATP-hydrolytic V1 complex and the proton translocation V0 complex.</text>
</comment>
<dbReference type="GO" id="GO:0000329">
    <property type="term" value="C:fungal-type vacuole membrane"/>
    <property type="evidence" value="ECO:0007669"/>
    <property type="project" value="TreeGrafter"/>
</dbReference>
<comment type="similarity">
    <text evidence="1 5">Belongs to the V-ATPase H subunit family.</text>
</comment>
<evidence type="ECO:0000256" key="2">
    <source>
        <dbReference type="ARBA" id="ARBA00022448"/>
    </source>
</evidence>
<dbReference type="Proteomes" id="UP000317494">
    <property type="component" value="Unassembled WGS sequence"/>
</dbReference>
<feature type="domain" description="ATPase V1 complex subunit H C-terminal" evidence="6">
    <location>
        <begin position="338"/>
        <end position="453"/>
    </location>
</feature>
<dbReference type="GO" id="GO:0000221">
    <property type="term" value="C:vacuolar proton-transporting V-type ATPase, V1 domain"/>
    <property type="evidence" value="ECO:0007669"/>
    <property type="project" value="UniProtKB-UniRule"/>
</dbReference>
<dbReference type="STRING" id="286115.A0A507D779"/>
<comment type="caution">
    <text evidence="8">The sequence shown here is derived from an EMBL/GenBank/DDBJ whole genome shotgun (WGS) entry which is preliminary data.</text>
</comment>
<evidence type="ECO:0000256" key="4">
    <source>
        <dbReference type="ARBA" id="ARBA00023065"/>
    </source>
</evidence>
<protein>
    <recommendedName>
        <fullName evidence="5">V-type proton ATPase subunit H</fullName>
    </recommendedName>
</protein>
<gene>
    <name evidence="8" type="ORF">SeLEV6574_g02770</name>
    <name evidence="7" type="ORF">SeMB42_g07636</name>
</gene>
<dbReference type="AlphaFoldDB" id="A0A507D779"/>
<evidence type="ECO:0000313" key="7">
    <source>
        <dbReference type="EMBL" id="TPX32306.1"/>
    </source>
</evidence>
<keyword evidence="3 5" id="KW-0375">Hydrogen ion transport</keyword>
<evidence type="ECO:0000259" key="6">
    <source>
        <dbReference type="Pfam" id="PF11698"/>
    </source>
</evidence>
<evidence type="ECO:0000313" key="10">
    <source>
        <dbReference type="Proteomes" id="UP000320475"/>
    </source>
</evidence>
<keyword evidence="4 5" id="KW-0406">Ion transport</keyword>
<evidence type="ECO:0000256" key="1">
    <source>
        <dbReference type="ARBA" id="ARBA00008613"/>
    </source>
</evidence>
<evidence type="ECO:0000313" key="9">
    <source>
        <dbReference type="Proteomes" id="UP000317494"/>
    </source>
</evidence>
<proteinExistence type="inferred from homology"/>
<sequence length="455" mass="51338">MSSSPACPASSANGQEHVDITAPLVASHNRYLEDTTVQIRARTILLEGYVRAGLITEEVFDQIRQFQKSPAIYLAEAPDKYIALLFGLLSKLAQSDTLQNLLVLIDDVLTEKEEHVAAFFAHAQRKGDPTLPFQPFVKLLRKDDEFLQLKAAKIITYLLLHAPPSYSFDPSDLFVWMTTELQSTNPGVVDITVQLLQSILSLSQYRLPCYQTTNLVHALVDVLRKGAPNAQMQYQVIYCLWSMTFIPEIAQEIQRKHDIMPALIDIVKSAIKEKVVRVVVATLKNLLSKGMQDNLAAFFGNKVLNVCENLLARKWSDPEITEDLDFIKEELSKCLQSLSTFDEYASEVRSGKLEWSPPHTSENFWKQNAAKLNERDYELLRVLSRLIATSTSPLILAVAAHDIGQYVKYAPDGKRIVQEIGAKTQIMELMTHPDSAVRYEALLAVQKLMINAWNY</sequence>
<dbReference type="PANTHER" id="PTHR10698:SF0">
    <property type="entry name" value="V-TYPE PROTON ATPASE SUBUNIT H"/>
    <property type="match status" value="1"/>
</dbReference>
<dbReference type="Pfam" id="PF11698">
    <property type="entry name" value="V-ATPase_H_C"/>
    <property type="match status" value="1"/>
</dbReference>